<feature type="compositionally biased region" description="Low complexity" evidence="15">
    <location>
        <begin position="1259"/>
        <end position="1271"/>
    </location>
</feature>
<dbReference type="SMART" id="SM00389">
    <property type="entry name" value="HOX"/>
    <property type="match status" value="1"/>
</dbReference>
<dbReference type="EMBL" id="CADEPI010000059">
    <property type="protein sequence ID" value="CAB3371247.1"/>
    <property type="molecule type" value="Genomic_DNA"/>
</dbReference>
<dbReference type="SMART" id="SM01109">
    <property type="entry name" value="CUT"/>
    <property type="match status" value="3"/>
</dbReference>
<keyword evidence="7 11" id="KW-0238">DNA-binding</keyword>
<evidence type="ECO:0000256" key="13">
    <source>
        <dbReference type="RuleBase" id="RU361129"/>
    </source>
</evidence>
<dbReference type="SUPFAM" id="SSF46689">
    <property type="entry name" value="Homeodomain-like"/>
    <property type="match status" value="1"/>
</dbReference>
<name>A0A8S1CTQ5_9INSE</name>
<evidence type="ECO:0000256" key="10">
    <source>
        <dbReference type="ARBA" id="ARBA00023242"/>
    </source>
</evidence>
<evidence type="ECO:0000313" key="18">
    <source>
        <dbReference type="EMBL" id="CAB3371247.1"/>
    </source>
</evidence>
<dbReference type="GO" id="GO:0048699">
    <property type="term" value="P:generation of neurons"/>
    <property type="evidence" value="ECO:0007669"/>
    <property type="project" value="UniProtKB-ARBA"/>
</dbReference>
<feature type="region of interest" description="Disordered" evidence="15">
    <location>
        <begin position="316"/>
        <end position="445"/>
    </location>
</feature>
<evidence type="ECO:0000256" key="9">
    <source>
        <dbReference type="ARBA" id="ARBA00023163"/>
    </source>
</evidence>
<comment type="subcellular location">
    <subcellularLocation>
        <location evidence="1 11 12">Nucleus</location>
    </subcellularLocation>
</comment>
<comment type="caution">
    <text evidence="18">The sequence shown here is derived from an EMBL/GenBank/DDBJ whole genome shotgun (WGS) entry which is preliminary data.</text>
</comment>
<feature type="region of interest" description="Disordered" evidence="15">
    <location>
        <begin position="1240"/>
        <end position="1289"/>
    </location>
</feature>
<comment type="similarity">
    <text evidence="2 13">Belongs to the CUT homeobox family.</text>
</comment>
<evidence type="ECO:0000256" key="6">
    <source>
        <dbReference type="ARBA" id="ARBA00023054"/>
    </source>
</evidence>
<sequence>MSATFPPPSLESQASKIENLVNELTTSRSVVNNNQSMDIQAMQSMDWLFKKERIYLLAQFWQQRATLAEKEVSALKEQLAGQGADNNNKTPSSSTPSSSSMPSKQSSNEANSENHPGQGESGARPGFEQEIAAKEKEISQLSEDIQRLQTALGRAQDSTAAQVARLEEQLEQRSQRIARLEARLDAQKDYDDLKRELSILRALDLPAIAAATAAASESGGAASLGTPSVKALEMLNEAASALASRTTATPQPSATEERTQTGGGSTTPSTPSVAAAAASLFPPGLQTVETFGSFLGEEIVANWRRSLERTILSQNAASSLPASQTQSQSQQQQQQPQEAERSPLNEQRPSPPSTPEAESIKGPRASCSPPPAPSTPSMQQMLQQHQAALQQHMLMNGAPKSPSVDHSQGSGMNSPNGPPGLLNPPTSVAGAIMPSEPPKSSPFRFDERGPFRFDDRLGLGESLIPKGDPMEARLQEMLRYNMDQYANQNLDTMHIARRVRELLSIHNIGQRLFAKYVLGLSQGTVSELLSKPKPWDKLTEKGRDSYRKMHAWACDEGAVMLLKSLIPKKGEISRKQWLTGKEGAPNLPPFGGRPDEQIAEERIAHILSEASQAMKGPLAGAPPGVQANLAAAVAAAAAAAQQEDARSTDSRSPASAQEKVARIYQEELAKLMGRRLEDSLRAAQGGAGQGGPGQHFPSLLFPHFFGPAGPAGGMDRTHDEIRMALDAYHRELAKLNHNALQGGNIPPGLLGLHPQMPMLNGGGAGVGGGVQDLSLPKERPSSARDMKHSPHHSSSSSHNGPLSDVDDKGSVSKELTAATEAAVADALRHAGSAFSLVRPKTEPSSQASSGSSTAPSPLNSILPPTGPEDFATSSASPLQRMASITNSLISTPNTPSHHSPAQRPLKAVLPPITQQQFDQFNNLNTEDIVKKVKEQLSQYSISQRLFGESVLGLSQGSVSDLLARPKPWHMLTQKGREPFIRMKMFLEDENAVHKLVASQYKIAPEKLMRTGGYGSINPPGFEPMNFGIHRDRDGNHFHPKASMKSPASKTPKLPEQMAKAMESAAAALGNPMALLPSLAPPSAQSTPTSTPSLPPPMQTPPTPSPGLLRHPGSPPMTPDSPSSAASLLKKHSPAGNMPRAMAAAAAAMQQPSVYEMAALTQDLDTQLITTRIKEALLANNIGQKIFGEVVLGLSQGSVSELLSKPKPWHMLSIKGREPFIRMQLWLTDPNNVERLQQMKSERREANKRRRTTTGNNGPADNSSDTSSNDTADFYHTNDGSPGPPSAKKQRVLFSEEQKEALRLAFALDPYPNMATIEFLASELNLAARTITNWFHNHRMRLKQTIPHNNNDASPPNALSSNSSSSFDPGHFRLLLTQRLAEIHKERGGGAMPPFPFFNPSVAAMVSPAAASIPQIPPLAPPHLMMAAAMREQLSCLDLSMTSLKKDSDDDESGDDSDMDSNDDFRKTEQPAAPAAAPARSSRRKPAAPQWVNPEWQADEKEKDETKDSPPAIINGVCVMQGNNFDSLRRRSEDVDDETVRVEPTAAGQADKGAALADKDDDEPAEQTKLELNVTSAEQARQSDDDEDWEQKIEQDKQRSAKVDNSGAASDDWDF</sequence>
<feature type="compositionally biased region" description="Low complexity" evidence="15">
    <location>
        <begin position="240"/>
        <end position="249"/>
    </location>
</feature>
<dbReference type="GO" id="GO:0000981">
    <property type="term" value="F:DNA-binding transcription factor activity, RNA polymerase II-specific"/>
    <property type="evidence" value="ECO:0007669"/>
    <property type="project" value="InterPro"/>
</dbReference>
<evidence type="ECO:0000259" key="17">
    <source>
        <dbReference type="PROSITE" id="PS51042"/>
    </source>
</evidence>
<keyword evidence="4" id="KW-0677">Repeat</keyword>
<feature type="compositionally biased region" description="Low complexity" evidence="15">
    <location>
        <begin position="1545"/>
        <end position="1555"/>
    </location>
</feature>
<dbReference type="PANTHER" id="PTHR14043:SF2">
    <property type="entry name" value="HOMEOBOX PROTEIN CUT"/>
    <property type="match status" value="1"/>
</dbReference>
<feature type="region of interest" description="Disordered" evidence="15">
    <location>
        <begin position="760"/>
        <end position="810"/>
    </location>
</feature>
<dbReference type="GO" id="GO:0000977">
    <property type="term" value="F:RNA polymerase II transcription regulatory region sequence-specific DNA binding"/>
    <property type="evidence" value="ECO:0007669"/>
    <property type="project" value="TreeGrafter"/>
</dbReference>
<organism evidence="18 19">
    <name type="scientific">Cloeon dipterum</name>
    <dbReference type="NCBI Taxonomy" id="197152"/>
    <lineage>
        <taxon>Eukaryota</taxon>
        <taxon>Metazoa</taxon>
        <taxon>Ecdysozoa</taxon>
        <taxon>Arthropoda</taxon>
        <taxon>Hexapoda</taxon>
        <taxon>Insecta</taxon>
        <taxon>Pterygota</taxon>
        <taxon>Palaeoptera</taxon>
        <taxon>Ephemeroptera</taxon>
        <taxon>Pisciforma</taxon>
        <taxon>Baetidae</taxon>
        <taxon>Cloeon</taxon>
    </lineage>
</organism>
<evidence type="ECO:0000256" key="14">
    <source>
        <dbReference type="SAM" id="Coils"/>
    </source>
</evidence>
<evidence type="ECO:0000256" key="4">
    <source>
        <dbReference type="ARBA" id="ARBA00022737"/>
    </source>
</evidence>
<keyword evidence="5 13" id="KW-0805">Transcription regulation</keyword>
<keyword evidence="6 14" id="KW-0175">Coiled coil</keyword>
<dbReference type="FunFam" id="1.10.260.40:FF:000004">
    <property type="entry name" value="Cut-like homeobox 1a"/>
    <property type="match status" value="1"/>
</dbReference>
<keyword evidence="9 13" id="KW-0804">Transcription</keyword>
<feature type="region of interest" description="Disordered" evidence="15">
    <location>
        <begin position="835"/>
        <end position="877"/>
    </location>
</feature>
<evidence type="ECO:0000256" key="3">
    <source>
        <dbReference type="ARBA" id="ARBA00022553"/>
    </source>
</evidence>
<dbReference type="PROSITE" id="PS50071">
    <property type="entry name" value="HOMEOBOX_2"/>
    <property type="match status" value="1"/>
</dbReference>
<feature type="compositionally biased region" description="Basic and acidic residues" evidence="15">
    <location>
        <begin position="1497"/>
        <end position="1507"/>
    </location>
</feature>
<evidence type="ECO:0000256" key="8">
    <source>
        <dbReference type="ARBA" id="ARBA00023155"/>
    </source>
</evidence>
<feature type="region of interest" description="Disordered" evidence="15">
    <location>
        <begin position="1528"/>
        <end position="1614"/>
    </location>
</feature>
<feature type="DNA-binding region" description="Homeobox" evidence="11">
    <location>
        <begin position="1286"/>
        <end position="1345"/>
    </location>
</feature>
<feature type="compositionally biased region" description="Low complexity" evidence="15">
    <location>
        <begin position="86"/>
        <end position="108"/>
    </location>
</feature>
<evidence type="ECO:0000256" key="11">
    <source>
        <dbReference type="PROSITE-ProRule" id="PRU00108"/>
    </source>
</evidence>
<feature type="compositionally biased region" description="Pro residues" evidence="15">
    <location>
        <begin position="1092"/>
        <end position="1104"/>
    </location>
</feature>
<dbReference type="OrthoDB" id="10257567at2759"/>
<feature type="compositionally biased region" description="Basic and acidic residues" evidence="15">
    <location>
        <begin position="1528"/>
        <end position="1540"/>
    </location>
</feature>
<feature type="compositionally biased region" description="Low complexity" evidence="15">
    <location>
        <begin position="843"/>
        <end position="860"/>
    </location>
</feature>
<keyword evidence="8 11" id="KW-0371">Homeobox</keyword>
<evidence type="ECO:0000256" key="1">
    <source>
        <dbReference type="ARBA" id="ARBA00004123"/>
    </source>
</evidence>
<evidence type="ECO:0000259" key="16">
    <source>
        <dbReference type="PROSITE" id="PS50071"/>
    </source>
</evidence>
<accession>A0A8S1CTQ5</accession>
<dbReference type="PROSITE" id="PS00027">
    <property type="entry name" value="HOMEOBOX_1"/>
    <property type="match status" value="1"/>
</dbReference>
<feature type="domain" description="Homeobox" evidence="16">
    <location>
        <begin position="1284"/>
        <end position="1344"/>
    </location>
</feature>
<keyword evidence="3" id="KW-0597">Phosphoprotein</keyword>
<feature type="compositionally biased region" description="Polar residues" evidence="15">
    <location>
        <begin position="404"/>
        <end position="414"/>
    </location>
</feature>
<dbReference type="PROSITE" id="PS51042">
    <property type="entry name" value="CUT"/>
    <property type="match status" value="3"/>
</dbReference>
<feature type="compositionally biased region" description="Basic and acidic residues" evidence="15">
    <location>
        <begin position="775"/>
        <end position="788"/>
    </location>
</feature>
<feature type="compositionally biased region" description="Basic and acidic residues" evidence="15">
    <location>
        <begin position="1589"/>
        <end position="1601"/>
    </location>
</feature>
<feature type="compositionally biased region" description="Gly residues" evidence="15">
    <location>
        <begin position="760"/>
        <end position="770"/>
    </location>
</feature>
<feature type="coiled-coil region" evidence="14">
    <location>
        <begin position="124"/>
        <end position="203"/>
    </location>
</feature>
<keyword evidence="19" id="KW-1185">Reference proteome</keyword>
<evidence type="ECO:0000256" key="15">
    <source>
        <dbReference type="SAM" id="MobiDB-lite"/>
    </source>
</evidence>
<proteinExistence type="inferred from homology"/>
<feature type="region of interest" description="Disordered" evidence="15">
    <location>
        <begin position="1345"/>
        <end position="1365"/>
    </location>
</feature>
<keyword evidence="10 11" id="KW-0539">Nucleus</keyword>
<dbReference type="InterPro" id="IPR009057">
    <property type="entry name" value="Homeodomain-like_sf"/>
</dbReference>
<feature type="region of interest" description="Disordered" evidence="15">
    <location>
        <begin position="1033"/>
        <end position="1135"/>
    </location>
</feature>
<feature type="region of interest" description="Disordered" evidence="15">
    <location>
        <begin position="240"/>
        <end position="272"/>
    </location>
</feature>
<feature type="compositionally biased region" description="Low complexity" evidence="15">
    <location>
        <begin position="375"/>
        <end position="395"/>
    </location>
</feature>
<dbReference type="FunFam" id="1.10.260.40:FF:000027">
    <property type="entry name" value="Homeobox protein cut-like"/>
    <property type="match status" value="1"/>
</dbReference>
<dbReference type="Gene3D" id="1.10.260.40">
    <property type="entry name" value="lambda repressor-like DNA-binding domains"/>
    <property type="match status" value="3"/>
</dbReference>
<dbReference type="SUPFAM" id="SSF47413">
    <property type="entry name" value="lambda repressor-like DNA-binding domains"/>
    <property type="match status" value="3"/>
</dbReference>
<dbReference type="InterPro" id="IPR003350">
    <property type="entry name" value="CUT_dom"/>
</dbReference>
<dbReference type="FunFam" id="1.10.260.40:FF:000010">
    <property type="entry name" value="Cut-like homeobox 1a"/>
    <property type="match status" value="1"/>
</dbReference>
<feature type="compositionally biased region" description="Low complexity" evidence="15">
    <location>
        <begin position="1058"/>
        <end position="1091"/>
    </location>
</feature>
<feature type="domain" description="CUT" evidence="17">
    <location>
        <begin position="1154"/>
        <end position="1241"/>
    </location>
</feature>
<feature type="compositionally biased region" description="Acidic residues" evidence="15">
    <location>
        <begin position="1448"/>
        <end position="1461"/>
    </location>
</feature>
<dbReference type="Pfam" id="PF00046">
    <property type="entry name" value="Homeodomain"/>
    <property type="match status" value="1"/>
</dbReference>
<feature type="compositionally biased region" description="Low complexity" evidence="15">
    <location>
        <begin position="1470"/>
        <end position="1479"/>
    </location>
</feature>
<dbReference type="PANTHER" id="PTHR14043">
    <property type="entry name" value="CCAAT DISPLACEMENT PROTEIN-RELATED"/>
    <property type="match status" value="1"/>
</dbReference>
<evidence type="ECO:0000256" key="7">
    <source>
        <dbReference type="ARBA" id="ARBA00023125"/>
    </source>
</evidence>
<reference evidence="18 19" key="1">
    <citation type="submission" date="2020-04" db="EMBL/GenBank/DDBJ databases">
        <authorList>
            <person name="Alioto T."/>
            <person name="Alioto T."/>
            <person name="Gomez Garrido J."/>
        </authorList>
    </citation>
    <scope>NUCLEOTIDE SEQUENCE [LARGE SCALE GENOMIC DNA]</scope>
</reference>
<feature type="domain" description="CUT" evidence="17">
    <location>
        <begin position="481"/>
        <end position="568"/>
    </location>
</feature>
<gene>
    <name evidence="18" type="ORF">CLODIP_2_CD02344</name>
</gene>
<dbReference type="Pfam" id="PF02376">
    <property type="entry name" value="CUT"/>
    <property type="match status" value="3"/>
</dbReference>
<dbReference type="InterPro" id="IPR001356">
    <property type="entry name" value="HD"/>
</dbReference>
<protein>
    <recommendedName>
        <fullName evidence="13">Homeobox protein cut-like</fullName>
    </recommendedName>
</protein>
<feature type="compositionally biased region" description="Low complexity" evidence="15">
    <location>
        <begin position="1348"/>
        <end position="1365"/>
    </location>
</feature>
<feature type="region of interest" description="Disordered" evidence="15">
    <location>
        <begin position="1444"/>
        <end position="1513"/>
    </location>
</feature>
<dbReference type="InterPro" id="IPR017970">
    <property type="entry name" value="Homeobox_CS"/>
</dbReference>
<evidence type="ECO:0000313" key="19">
    <source>
        <dbReference type="Proteomes" id="UP000494165"/>
    </source>
</evidence>
<evidence type="ECO:0000256" key="12">
    <source>
        <dbReference type="RuleBase" id="RU000682"/>
    </source>
</evidence>
<dbReference type="GO" id="GO:0005634">
    <property type="term" value="C:nucleus"/>
    <property type="evidence" value="ECO:0007669"/>
    <property type="project" value="UniProtKB-SubCell"/>
</dbReference>
<dbReference type="CDD" id="cd00086">
    <property type="entry name" value="homeodomain"/>
    <property type="match status" value="1"/>
</dbReference>
<dbReference type="InterPro" id="IPR010982">
    <property type="entry name" value="Lambda_DNA-bd_dom_sf"/>
</dbReference>
<evidence type="ECO:0000256" key="2">
    <source>
        <dbReference type="ARBA" id="ARBA00008190"/>
    </source>
</evidence>
<dbReference type="FunFam" id="1.10.10.60:FF:000298">
    <property type="entry name" value="Homeobox protein cut-like"/>
    <property type="match status" value="1"/>
</dbReference>
<evidence type="ECO:0000256" key="5">
    <source>
        <dbReference type="ARBA" id="ARBA00023015"/>
    </source>
</evidence>
<dbReference type="Proteomes" id="UP000494165">
    <property type="component" value="Unassembled WGS sequence"/>
</dbReference>
<feature type="domain" description="CUT" evidence="17">
    <location>
        <begin position="914"/>
        <end position="1001"/>
    </location>
</feature>
<feature type="region of interest" description="Disordered" evidence="15">
    <location>
        <begin position="79"/>
        <end position="124"/>
    </location>
</feature>
<dbReference type="Gene3D" id="1.10.10.60">
    <property type="entry name" value="Homeodomain-like"/>
    <property type="match status" value="1"/>
</dbReference>
<feature type="compositionally biased region" description="Low complexity" evidence="15">
    <location>
        <begin position="316"/>
        <end position="337"/>
    </location>
</feature>